<keyword evidence="6 9" id="KW-0255">Endonuclease</keyword>
<evidence type="ECO:0000256" key="8">
    <source>
        <dbReference type="ARBA" id="ARBA00022884"/>
    </source>
</evidence>
<evidence type="ECO:0000256" key="3">
    <source>
        <dbReference type="ARBA" id="ARBA00022552"/>
    </source>
</evidence>
<dbReference type="CDD" id="cd10845">
    <property type="entry name" value="DSRM_RNAse_III_family"/>
    <property type="match status" value="1"/>
</dbReference>
<dbReference type="PROSITE" id="PS50142">
    <property type="entry name" value="RNASE_3_2"/>
    <property type="match status" value="1"/>
</dbReference>
<dbReference type="PANTHER" id="PTHR11207:SF0">
    <property type="entry name" value="RIBONUCLEASE 3"/>
    <property type="match status" value="1"/>
</dbReference>
<dbReference type="SUPFAM" id="SSF69065">
    <property type="entry name" value="RNase III domain-like"/>
    <property type="match status" value="1"/>
</dbReference>
<dbReference type="GO" id="GO:0006364">
    <property type="term" value="P:rRNA processing"/>
    <property type="evidence" value="ECO:0007669"/>
    <property type="project" value="UniProtKB-UniRule"/>
</dbReference>
<dbReference type="NCBIfam" id="TIGR02191">
    <property type="entry name" value="RNaseIII"/>
    <property type="match status" value="1"/>
</dbReference>
<comment type="function">
    <text evidence="9">Digests double-stranded RNA. Involved in the processing of primary rRNA transcript to yield the immediate precursors to the large and small rRNAs (23S and 16S). Processes some mRNAs, and tRNAs when they are encoded in the rRNA operon. Processes pre-crRNA and tracrRNA of type II CRISPR loci if present in the organism.</text>
</comment>
<dbReference type="GO" id="GO:0046872">
    <property type="term" value="F:metal ion binding"/>
    <property type="evidence" value="ECO:0007669"/>
    <property type="project" value="UniProtKB-KW"/>
</dbReference>
<keyword evidence="9" id="KW-0819">tRNA processing</keyword>
<evidence type="ECO:0000259" key="11">
    <source>
        <dbReference type="PROSITE" id="PS50142"/>
    </source>
</evidence>
<evidence type="ECO:0000313" key="12">
    <source>
        <dbReference type="EMBL" id="RWZ82029.1"/>
    </source>
</evidence>
<organism evidence="12 13">
    <name type="scientific">Candidatus Chaera renei</name>
    <dbReference type="NCBI Taxonomy" id="2506947"/>
    <lineage>
        <taxon>Bacteria</taxon>
        <taxon>Candidatus Saccharimonadota</taxon>
        <taxon>Candidatus Saccharimonadia</taxon>
        <taxon>Candidatus Saccharimonadales</taxon>
        <taxon>Candidatus Saccharimonadaceae</taxon>
        <taxon>Candidatus Chaera</taxon>
    </lineage>
</organism>
<dbReference type="Pfam" id="PF00035">
    <property type="entry name" value="dsrm"/>
    <property type="match status" value="1"/>
</dbReference>
<evidence type="ECO:0000313" key="13">
    <source>
        <dbReference type="Proteomes" id="UP000289269"/>
    </source>
</evidence>
<dbReference type="Gene3D" id="3.30.160.20">
    <property type="match status" value="1"/>
</dbReference>
<evidence type="ECO:0000256" key="5">
    <source>
        <dbReference type="ARBA" id="ARBA00022722"/>
    </source>
</evidence>
<dbReference type="PROSITE" id="PS00517">
    <property type="entry name" value="RNASE_3_1"/>
    <property type="match status" value="1"/>
</dbReference>
<keyword evidence="9" id="KW-0699">rRNA-binding</keyword>
<comment type="caution">
    <text evidence="12">The sequence shown here is derived from an EMBL/GenBank/DDBJ whole genome shotgun (WGS) entry which is preliminary data.</text>
</comment>
<comment type="similarity">
    <text evidence="2">Belongs to the ribonuclease III family.</text>
</comment>
<keyword evidence="4 9" id="KW-0507">mRNA processing</keyword>
<dbReference type="EMBL" id="SCKW01000001">
    <property type="protein sequence ID" value="RWZ82029.1"/>
    <property type="molecule type" value="Genomic_DNA"/>
</dbReference>
<dbReference type="GO" id="GO:0010468">
    <property type="term" value="P:regulation of gene expression"/>
    <property type="evidence" value="ECO:0007669"/>
    <property type="project" value="TreeGrafter"/>
</dbReference>
<dbReference type="Pfam" id="PF14622">
    <property type="entry name" value="Ribonucleas_3_3"/>
    <property type="match status" value="1"/>
</dbReference>
<evidence type="ECO:0000256" key="1">
    <source>
        <dbReference type="ARBA" id="ARBA00000109"/>
    </source>
</evidence>
<dbReference type="InterPro" id="IPR014720">
    <property type="entry name" value="dsRBD_dom"/>
</dbReference>
<feature type="active site" evidence="9">
    <location>
        <position position="60"/>
    </location>
</feature>
<dbReference type="AlphaFoldDB" id="A0A4Q0AK87"/>
<keyword evidence="9" id="KW-0460">Magnesium</keyword>
<dbReference type="PROSITE" id="PS50137">
    <property type="entry name" value="DS_RBD"/>
    <property type="match status" value="1"/>
</dbReference>
<evidence type="ECO:0000259" key="10">
    <source>
        <dbReference type="PROSITE" id="PS50137"/>
    </source>
</evidence>
<dbReference type="SMART" id="SM00535">
    <property type="entry name" value="RIBOc"/>
    <property type="match status" value="1"/>
</dbReference>
<evidence type="ECO:0000256" key="9">
    <source>
        <dbReference type="HAMAP-Rule" id="MF_00104"/>
    </source>
</evidence>
<sequence>MTKPPFYVDVAPYQVFARERLGIEFKDPQLLVTALTHRSYVNEHKKTAREHNERLEFLGDAVLELVVTEYLYKHYDEPEGILTSWRSALVRTESIAAAGQALEFDHLIRLSRGEKRGSQRARQQITANTFEAIIGAIYLERGLPEARRFIEQHILATLPEILTSGSWRDPKSRLQEVAQSTDGETPQYRVLEESGPDHDKFFTLGVYVKGELMGRGGGHSKQVAQQEAARAAIAKYAAKKAAETD</sequence>
<dbReference type="SUPFAM" id="SSF54768">
    <property type="entry name" value="dsRNA-binding domain-like"/>
    <property type="match status" value="1"/>
</dbReference>
<feature type="binding site" evidence="9">
    <location>
        <position position="128"/>
    </location>
    <ligand>
        <name>Mg(2+)</name>
        <dbReference type="ChEBI" id="CHEBI:18420"/>
    </ligand>
</feature>
<dbReference type="GO" id="GO:0019843">
    <property type="term" value="F:rRNA binding"/>
    <property type="evidence" value="ECO:0007669"/>
    <property type="project" value="UniProtKB-KW"/>
</dbReference>
<keyword evidence="7 9" id="KW-0378">Hydrolase</keyword>
<feature type="active site" evidence="9">
    <location>
        <position position="131"/>
    </location>
</feature>
<dbReference type="HAMAP" id="MF_00104">
    <property type="entry name" value="RNase_III"/>
    <property type="match status" value="1"/>
</dbReference>
<dbReference type="PANTHER" id="PTHR11207">
    <property type="entry name" value="RIBONUCLEASE III"/>
    <property type="match status" value="1"/>
</dbReference>
<proteinExistence type="inferred from homology"/>
<keyword evidence="9" id="KW-0479">Metal-binding</keyword>
<dbReference type="InterPro" id="IPR036389">
    <property type="entry name" value="RNase_III_sf"/>
</dbReference>
<keyword evidence="13" id="KW-1185">Reference proteome</keyword>
<comment type="cofactor">
    <cofactor evidence="9">
        <name>Mg(2+)</name>
        <dbReference type="ChEBI" id="CHEBI:18420"/>
    </cofactor>
</comment>
<dbReference type="FunFam" id="1.10.1520.10:FF:000001">
    <property type="entry name" value="Ribonuclease 3"/>
    <property type="match status" value="1"/>
</dbReference>
<keyword evidence="3 9" id="KW-0698">rRNA processing</keyword>
<feature type="domain" description="DRBM" evidence="10">
    <location>
        <begin position="169"/>
        <end position="238"/>
    </location>
</feature>
<reference evidence="12" key="1">
    <citation type="submission" date="2019-01" db="EMBL/GenBank/DDBJ databases">
        <title>Genomic signatures and co-occurrence patterns of the ultra-small Saccharimodia (Patescibacteria phylum) suggest a symbiotic lifestyle.</title>
        <authorList>
            <person name="Lemos L."/>
            <person name="Medeiros J."/>
            <person name="Andreote F."/>
            <person name="Fernandes G."/>
            <person name="Varani A."/>
            <person name="Oliveira G."/>
            <person name="Pylro V."/>
        </authorList>
    </citation>
    <scope>NUCLEOTIDE SEQUENCE [LARGE SCALE GENOMIC DNA]</scope>
    <source>
        <strain evidence="12">AMD01</strain>
    </source>
</reference>
<comment type="catalytic activity">
    <reaction evidence="1 9">
        <text>Endonucleolytic cleavage to 5'-phosphomonoester.</text>
        <dbReference type="EC" id="3.1.26.3"/>
    </reaction>
</comment>
<feature type="binding site" evidence="9">
    <location>
        <position position="56"/>
    </location>
    <ligand>
        <name>Mg(2+)</name>
        <dbReference type="ChEBI" id="CHEBI:18420"/>
    </ligand>
</feature>
<keyword evidence="9" id="KW-0963">Cytoplasm</keyword>
<dbReference type="GO" id="GO:0008033">
    <property type="term" value="P:tRNA processing"/>
    <property type="evidence" value="ECO:0007669"/>
    <property type="project" value="UniProtKB-KW"/>
</dbReference>
<name>A0A4Q0AK87_9BACT</name>
<comment type="subunit">
    <text evidence="9">Homodimer.</text>
</comment>
<dbReference type="SMART" id="SM00358">
    <property type="entry name" value="DSRM"/>
    <property type="match status" value="1"/>
</dbReference>
<dbReference type="InterPro" id="IPR011907">
    <property type="entry name" value="RNase_III"/>
</dbReference>
<gene>
    <name evidence="9 12" type="primary">rnc</name>
    <name evidence="12" type="ORF">EOT04_00120</name>
</gene>
<evidence type="ECO:0000256" key="7">
    <source>
        <dbReference type="ARBA" id="ARBA00022801"/>
    </source>
</evidence>
<dbReference type="GO" id="GO:0003725">
    <property type="term" value="F:double-stranded RNA binding"/>
    <property type="evidence" value="ECO:0007669"/>
    <property type="project" value="TreeGrafter"/>
</dbReference>
<dbReference type="Proteomes" id="UP000289269">
    <property type="component" value="Unassembled WGS sequence"/>
</dbReference>
<feature type="binding site" evidence="9">
    <location>
        <position position="131"/>
    </location>
    <ligand>
        <name>Mg(2+)</name>
        <dbReference type="ChEBI" id="CHEBI:18420"/>
    </ligand>
</feature>
<dbReference type="GO" id="GO:0005737">
    <property type="term" value="C:cytoplasm"/>
    <property type="evidence" value="ECO:0007669"/>
    <property type="project" value="UniProtKB-SubCell"/>
</dbReference>
<dbReference type="InterPro" id="IPR000999">
    <property type="entry name" value="RNase_III_dom"/>
</dbReference>
<dbReference type="Gene3D" id="1.10.1520.10">
    <property type="entry name" value="Ribonuclease III domain"/>
    <property type="match status" value="1"/>
</dbReference>
<keyword evidence="8 9" id="KW-0694">RNA-binding</keyword>
<dbReference type="EC" id="3.1.26.3" evidence="9"/>
<evidence type="ECO:0000256" key="6">
    <source>
        <dbReference type="ARBA" id="ARBA00022759"/>
    </source>
</evidence>
<dbReference type="GO" id="GO:0006397">
    <property type="term" value="P:mRNA processing"/>
    <property type="evidence" value="ECO:0007669"/>
    <property type="project" value="UniProtKB-UniRule"/>
</dbReference>
<protein>
    <recommendedName>
        <fullName evidence="9">Ribonuclease 3</fullName>
        <ecNumber evidence="9">3.1.26.3</ecNumber>
    </recommendedName>
    <alternativeName>
        <fullName evidence="9">Ribonuclease III</fullName>
        <shortName evidence="9">RNase III</shortName>
    </alternativeName>
</protein>
<evidence type="ECO:0000256" key="4">
    <source>
        <dbReference type="ARBA" id="ARBA00022664"/>
    </source>
</evidence>
<dbReference type="GO" id="GO:0004525">
    <property type="term" value="F:ribonuclease III activity"/>
    <property type="evidence" value="ECO:0007669"/>
    <property type="project" value="UniProtKB-UniRule"/>
</dbReference>
<evidence type="ECO:0000256" key="2">
    <source>
        <dbReference type="ARBA" id="ARBA00010183"/>
    </source>
</evidence>
<accession>A0A4Q0AK87</accession>
<keyword evidence="5 9" id="KW-0540">Nuclease</keyword>
<feature type="domain" description="RNase III" evidence="11">
    <location>
        <begin position="19"/>
        <end position="142"/>
    </location>
</feature>
<dbReference type="CDD" id="cd00593">
    <property type="entry name" value="RIBOc"/>
    <property type="match status" value="1"/>
</dbReference>
<comment type="subcellular location">
    <subcellularLocation>
        <location evidence="9">Cytoplasm</location>
    </subcellularLocation>
</comment>